<evidence type="ECO:0000313" key="1">
    <source>
        <dbReference type="EMBL" id="CAC5419508.1"/>
    </source>
</evidence>
<dbReference type="AlphaFoldDB" id="A0A6J8EGR5"/>
<name>A0A6J8EGR5_MYTCO</name>
<accession>A0A6J8EGR5</accession>
<gene>
    <name evidence="1" type="ORF">MCOR_51837</name>
</gene>
<dbReference type="EMBL" id="CACVKT020009033">
    <property type="protein sequence ID" value="CAC5419508.1"/>
    <property type="molecule type" value="Genomic_DNA"/>
</dbReference>
<sequence>MEKIVDFYFVFHEVVCCQTCILESHRACEQIALINDACDGIKSSALVEDVSKALSSLLRTFDSVIENRKYNKESIYLQETTIKESIVKLKQCLLQHVDSLEKSLLSDLAKLQDETVSQLDAEISESKSLSENWQKTKLEYDFNIKHGSNSQFFRLVEN</sequence>
<evidence type="ECO:0000313" key="2">
    <source>
        <dbReference type="Proteomes" id="UP000507470"/>
    </source>
</evidence>
<dbReference type="Proteomes" id="UP000507470">
    <property type="component" value="Unassembled WGS sequence"/>
</dbReference>
<protein>
    <submittedName>
        <fullName evidence="1">Uncharacterized protein</fullName>
    </submittedName>
</protein>
<organism evidence="1 2">
    <name type="scientific">Mytilus coruscus</name>
    <name type="common">Sea mussel</name>
    <dbReference type="NCBI Taxonomy" id="42192"/>
    <lineage>
        <taxon>Eukaryota</taxon>
        <taxon>Metazoa</taxon>
        <taxon>Spiralia</taxon>
        <taxon>Lophotrochozoa</taxon>
        <taxon>Mollusca</taxon>
        <taxon>Bivalvia</taxon>
        <taxon>Autobranchia</taxon>
        <taxon>Pteriomorphia</taxon>
        <taxon>Mytilida</taxon>
        <taxon>Mytiloidea</taxon>
        <taxon>Mytilidae</taxon>
        <taxon>Mytilinae</taxon>
        <taxon>Mytilus</taxon>
    </lineage>
</organism>
<dbReference type="OrthoDB" id="6105938at2759"/>
<reference evidence="1 2" key="1">
    <citation type="submission" date="2020-06" db="EMBL/GenBank/DDBJ databases">
        <authorList>
            <person name="Li R."/>
            <person name="Bekaert M."/>
        </authorList>
    </citation>
    <scope>NUCLEOTIDE SEQUENCE [LARGE SCALE GENOMIC DNA]</scope>
    <source>
        <strain evidence="2">wild</strain>
    </source>
</reference>
<keyword evidence="2" id="KW-1185">Reference proteome</keyword>
<proteinExistence type="predicted"/>